<evidence type="ECO:0000313" key="4">
    <source>
        <dbReference type="Proteomes" id="UP000002892"/>
    </source>
</evidence>
<dbReference type="AlphaFoldDB" id="I4DB90"/>
<feature type="region of interest" description="Disordered" evidence="1">
    <location>
        <begin position="114"/>
        <end position="134"/>
    </location>
</feature>
<feature type="signal peptide" evidence="2">
    <location>
        <begin position="1"/>
        <end position="27"/>
    </location>
</feature>
<dbReference type="OrthoDB" id="2820357at2"/>
<dbReference type="RefSeq" id="WP_014829050.1">
    <property type="nucleotide sequence ID" value="NC_018068.1"/>
</dbReference>
<proteinExistence type="predicted"/>
<organism evidence="3 4">
    <name type="scientific">Desulfosporosinus acidiphilus (strain DSM 22704 / JCM 16185 / SJ4)</name>
    <dbReference type="NCBI Taxonomy" id="646529"/>
    <lineage>
        <taxon>Bacteria</taxon>
        <taxon>Bacillati</taxon>
        <taxon>Bacillota</taxon>
        <taxon>Clostridia</taxon>
        <taxon>Eubacteriales</taxon>
        <taxon>Desulfitobacteriaceae</taxon>
        <taxon>Desulfosporosinus</taxon>
    </lineage>
</organism>
<reference evidence="3 4" key="1">
    <citation type="journal article" date="2012" name="J. Bacteriol.">
        <title>Complete genome sequences of Desulfosporosinus orientis DSM765T, Desulfosporosinus youngiae DSM17734T, Desulfosporosinus meridiei DSM13257T, and Desulfosporosinus acidiphilus DSM22704T.</title>
        <authorList>
            <person name="Pester M."/>
            <person name="Brambilla E."/>
            <person name="Alazard D."/>
            <person name="Rattei T."/>
            <person name="Weinmaier T."/>
            <person name="Han J."/>
            <person name="Lucas S."/>
            <person name="Lapidus A."/>
            <person name="Cheng J.F."/>
            <person name="Goodwin L."/>
            <person name="Pitluck S."/>
            <person name="Peters L."/>
            <person name="Ovchinnikova G."/>
            <person name="Teshima H."/>
            <person name="Detter J.C."/>
            <person name="Han C.S."/>
            <person name="Tapia R."/>
            <person name="Land M.L."/>
            <person name="Hauser L."/>
            <person name="Kyrpides N.C."/>
            <person name="Ivanova N.N."/>
            <person name="Pagani I."/>
            <person name="Huntmann M."/>
            <person name="Wei C.L."/>
            <person name="Davenport K.W."/>
            <person name="Daligault H."/>
            <person name="Chain P.S."/>
            <person name="Chen A."/>
            <person name="Mavromatis K."/>
            <person name="Markowitz V."/>
            <person name="Szeto E."/>
            <person name="Mikhailova N."/>
            <person name="Pati A."/>
            <person name="Wagner M."/>
            <person name="Woyke T."/>
            <person name="Ollivier B."/>
            <person name="Klenk H.P."/>
            <person name="Spring S."/>
            <person name="Loy A."/>
        </authorList>
    </citation>
    <scope>NUCLEOTIDE SEQUENCE [LARGE SCALE GENOMIC DNA]</scope>
    <source>
        <strain evidence="4">DSM 22704 / JCM 16185 / SJ4</strain>
    </source>
</reference>
<evidence type="ECO:0000256" key="2">
    <source>
        <dbReference type="SAM" id="SignalP"/>
    </source>
</evidence>
<keyword evidence="2" id="KW-0732">Signal</keyword>
<protein>
    <submittedName>
        <fullName evidence="3">Uncharacterized protein</fullName>
    </submittedName>
</protein>
<evidence type="ECO:0000313" key="3">
    <source>
        <dbReference type="EMBL" id="AFM43064.1"/>
    </source>
</evidence>
<name>I4DB90_DESAJ</name>
<dbReference type="KEGG" id="dai:Desaci_4205"/>
<dbReference type="Proteomes" id="UP000002892">
    <property type="component" value="Chromosome"/>
</dbReference>
<evidence type="ECO:0000256" key="1">
    <source>
        <dbReference type="SAM" id="MobiDB-lite"/>
    </source>
</evidence>
<keyword evidence="4" id="KW-1185">Reference proteome</keyword>
<dbReference type="STRING" id="646529.Desaci_4205"/>
<dbReference type="HOGENOM" id="CLU_080361_0_0_9"/>
<feature type="compositionally biased region" description="Polar residues" evidence="1">
    <location>
        <begin position="122"/>
        <end position="134"/>
    </location>
</feature>
<dbReference type="EMBL" id="CP003639">
    <property type="protein sequence ID" value="AFM43064.1"/>
    <property type="molecule type" value="Genomic_DNA"/>
</dbReference>
<dbReference type="eggNOG" id="ENOG5032QGI">
    <property type="taxonomic scope" value="Bacteria"/>
</dbReference>
<sequence>MNKKTMAMAASLAIGGSLLFGAVLTNASQLSGYETYKNAVKDTKNLQNETVDLKASLTDNGESLLNVTSNLKLNESANAMSKVTTITSGNTTQTESSYEQDGKRITKNSNSDQYYVRDDSHSTSNSIKESQNPVVEQSMEVVADTLAGSMQNKVNTTANPDGTKTVAINLGENDVTPLVNALTSLVFTAENHRGSFHHESNDSNNTKDLKDAIPQLQSNIKVVSVTSTGSINKDDIITDQTAKIEVSGTDAQGTQHDLIFNLNLNLSNINSTTPDKIDLTGKQVTTMSFHKE</sequence>
<feature type="chain" id="PRO_5038848916" evidence="2">
    <location>
        <begin position="28"/>
        <end position="292"/>
    </location>
</feature>
<accession>I4DB90</accession>
<gene>
    <name evidence="3" type="ordered locus">Desaci_4205</name>
</gene>